<organism evidence="1 2">
    <name type="scientific">Durusdinium trenchii</name>
    <dbReference type="NCBI Taxonomy" id="1381693"/>
    <lineage>
        <taxon>Eukaryota</taxon>
        <taxon>Sar</taxon>
        <taxon>Alveolata</taxon>
        <taxon>Dinophyceae</taxon>
        <taxon>Suessiales</taxon>
        <taxon>Symbiodiniaceae</taxon>
        <taxon>Durusdinium</taxon>
    </lineage>
</organism>
<dbReference type="Gene3D" id="1.25.10.10">
    <property type="entry name" value="Leucine-rich Repeat Variant"/>
    <property type="match status" value="4"/>
</dbReference>
<dbReference type="EMBL" id="CAXAMM010000853">
    <property type="protein sequence ID" value="CAK8989299.1"/>
    <property type="molecule type" value="Genomic_DNA"/>
</dbReference>
<proteinExistence type="predicted"/>
<dbReference type="PANTHER" id="PTHR12697:SF5">
    <property type="entry name" value="DEOXYHYPUSINE HYDROXYLASE"/>
    <property type="match status" value="1"/>
</dbReference>
<dbReference type="InterPro" id="IPR004155">
    <property type="entry name" value="PBS_lyase_HEAT"/>
</dbReference>
<comment type="caution">
    <text evidence="1">The sequence shown here is derived from an EMBL/GenBank/DDBJ whole genome shotgun (WGS) entry which is preliminary data.</text>
</comment>
<dbReference type="PANTHER" id="PTHR12697">
    <property type="entry name" value="PBS LYASE HEAT-LIKE PROTEIN"/>
    <property type="match status" value="1"/>
</dbReference>
<dbReference type="SUPFAM" id="SSF48371">
    <property type="entry name" value="ARM repeat"/>
    <property type="match status" value="1"/>
</dbReference>
<dbReference type="Proteomes" id="UP001642464">
    <property type="component" value="Unassembled WGS sequence"/>
</dbReference>
<evidence type="ECO:0000313" key="2">
    <source>
        <dbReference type="Proteomes" id="UP001642464"/>
    </source>
</evidence>
<feature type="non-terminal residue" evidence="1">
    <location>
        <position position="1"/>
    </location>
</feature>
<keyword evidence="1" id="KW-0456">Lyase</keyword>
<gene>
    <name evidence="1" type="ORF">SCF082_LOCUS1748</name>
</gene>
<evidence type="ECO:0000313" key="1">
    <source>
        <dbReference type="EMBL" id="CAK8989299.1"/>
    </source>
</evidence>
<protein>
    <submittedName>
        <fullName evidence="1">HEAT repeat-containing PBS lyase</fullName>
    </submittedName>
</protein>
<sequence length="437" mass="46664">GADLEGALVPLLSDPDAHTREYACLALADCREGSDSLVLKLGDPQPSVRRAAAATLGELGEEAAEHAGEVLKLLFDNNSYVCATAARALVGFGAEGAKVLMDRLLDEEEDDQLDVEANVMQRVVLDAIQAADAKFIEPYLHVLVVFLAASQPEIRLAAWSCLSKVSDKGFQSLVKRAHDPHVVVRKGVAEAIAFLLSSREPSPEPTFMEKEAMQTLAQQLTDPSDVVRLQAAEAFRRIGLPLAEAHAADLASRLKEHDIRIYCPVMDTLGDLGDIAAPYTALLRARLEVPDWKVRVSAARALGKLGEAALASAQLLVLRLEEDPHLEVKLCAVQALGELGGASLHAASQIASMHANCLASHMIMDEAPKLRRACARTLGCLGTYASTCLHELVLALADSDLEVRRQAVSALTGLGESAAPEVVAIIRSAEDIVVTDC</sequence>
<dbReference type="InterPro" id="IPR011989">
    <property type="entry name" value="ARM-like"/>
</dbReference>
<dbReference type="InterPro" id="IPR016024">
    <property type="entry name" value="ARM-type_fold"/>
</dbReference>
<dbReference type="GO" id="GO:0016829">
    <property type="term" value="F:lyase activity"/>
    <property type="evidence" value="ECO:0007669"/>
    <property type="project" value="UniProtKB-KW"/>
</dbReference>
<reference evidence="1 2" key="1">
    <citation type="submission" date="2024-02" db="EMBL/GenBank/DDBJ databases">
        <authorList>
            <person name="Chen Y."/>
            <person name="Shah S."/>
            <person name="Dougan E. K."/>
            <person name="Thang M."/>
            <person name="Chan C."/>
        </authorList>
    </citation>
    <scope>NUCLEOTIDE SEQUENCE [LARGE SCALE GENOMIC DNA]</scope>
</reference>
<accession>A0ABP0HJG1</accession>
<keyword evidence="2" id="KW-1185">Reference proteome</keyword>
<dbReference type="Pfam" id="PF13646">
    <property type="entry name" value="HEAT_2"/>
    <property type="match status" value="2"/>
</dbReference>
<name>A0ABP0HJG1_9DINO</name>
<dbReference type="SMART" id="SM00567">
    <property type="entry name" value="EZ_HEAT"/>
    <property type="match status" value="6"/>
</dbReference>